<dbReference type="RefSeq" id="XP_026607578.1">
    <property type="nucleotide sequence ID" value="XM_026744415.1"/>
</dbReference>
<evidence type="ECO:0000313" key="2">
    <source>
        <dbReference type="EMBL" id="RDW90624.1"/>
    </source>
</evidence>
<feature type="compositionally biased region" description="Basic and acidic residues" evidence="1">
    <location>
        <begin position="276"/>
        <end position="290"/>
    </location>
</feature>
<feature type="region of interest" description="Disordered" evidence="1">
    <location>
        <begin position="219"/>
        <end position="323"/>
    </location>
</feature>
<dbReference type="AlphaFoldDB" id="A0A3D8SWG8"/>
<reference evidence="2 3" key="1">
    <citation type="journal article" date="2018" name="IMA Fungus">
        <title>IMA Genome-F 9: Draft genome sequence of Annulohypoxylon stygium, Aspergillus mulundensis, Berkeleyomyces basicola (syn. Thielaviopsis basicola), Ceratocystis smalleyi, two Cercospora beticola strains, Coleophoma cylindrospora, Fusarium fracticaudum, Phialophora cf. hyalina, and Morchella septimelata.</title>
        <authorList>
            <person name="Wingfield B.D."/>
            <person name="Bills G.F."/>
            <person name="Dong Y."/>
            <person name="Huang W."/>
            <person name="Nel W.J."/>
            <person name="Swalarsk-Parry B.S."/>
            <person name="Vaghefi N."/>
            <person name="Wilken P.M."/>
            <person name="An Z."/>
            <person name="de Beer Z.W."/>
            <person name="De Vos L."/>
            <person name="Chen L."/>
            <person name="Duong T.A."/>
            <person name="Gao Y."/>
            <person name="Hammerbacher A."/>
            <person name="Kikkert J.R."/>
            <person name="Li Y."/>
            <person name="Li H."/>
            <person name="Li K."/>
            <person name="Li Q."/>
            <person name="Liu X."/>
            <person name="Ma X."/>
            <person name="Naidoo K."/>
            <person name="Pethybridge S.J."/>
            <person name="Sun J."/>
            <person name="Steenkamp E.T."/>
            <person name="van der Nest M.A."/>
            <person name="van Wyk S."/>
            <person name="Wingfield M.J."/>
            <person name="Xiong C."/>
            <person name="Yue Q."/>
            <person name="Zhang X."/>
        </authorList>
    </citation>
    <scope>NUCLEOTIDE SEQUENCE [LARGE SCALE GENOMIC DNA]</scope>
    <source>
        <strain evidence="2 3">DSM 5745</strain>
    </source>
</reference>
<dbReference type="STRING" id="1810919.A0A3D8SWG8"/>
<organism evidence="2 3">
    <name type="scientific">Aspergillus mulundensis</name>
    <dbReference type="NCBI Taxonomy" id="1810919"/>
    <lineage>
        <taxon>Eukaryota</taxon>
        <taxon>Fungi</taxon>
        <taxon>Dikarya</taxon>
        <taxon>Ascomycota</taxon>
        <taxon>Pezizomycotina</taxon>
        <taxon>Eurotiomycetes</taxon>
        <taxon>Eurotiomycetidae</taxon>
        <taxon>Eurotiales</taxon>
        <taxon>Aspergillaceae</taxon>
        <taxon>Aspergillus</taxon>
        <taxon>Aspergillus subgen. Nidulantes</taxon>
    </lineage>
</organism>
<evidence type="ECO:0000313" key="3">
    <source>
        <dbReference type="Proteomes" id="UP000256690"/>
    </source>
</evidence>
<dbReference type="GeneID" id="38112769"/>
<dbReference type="OrthoDB" id="5374349at2759"/>
<name>A0A3D8SWG8_9EURO</name>
<accession>A0A3D8SWG8</accession>
<evidence type="ECO:0000256" key="1">
    <source>
        <dbReference type="SAM" id="MobiDB-lite"/>
    </source>
</evidence>
<gene>
    <name evidence="2" type="ORF">DSM5745_02399</name>
</gene>
<sequence length="323" mass="34371">MAPAATQAVSFNAIIQTSRQKKKNEDLANQILGKNRRASAPGSGAGKAQNATPGGSLASRIGVTKRSASVNLNSKTGSRASSTAAAARGRNTTAGTKPTRRRRPDEDRLASAINSANGQATVRNAGGLNIKGASSSPPVVIGSNFAPGTTAADIQSAIEPVSGKIMSCWVTSQNPTVTAEITFAETSSAEKAVANFHNQRADGRILSFHFANRDAFGRPISTVSSFDNQREQADRNRRAQRTADPALQDGRYGFNEQDNQPVDPRDFRYNGRGSGRRGDRGRRNFGRSDRGANQGAQANGLYSDEMMTDAPPQGPRNRGNRRQ</sequence>
<feature type="compositionally biased region" description="Basic and acidic residues" evidence="1">
    <location>
        <begin position="228"/>
        <end position="237"/>
    </location>
</feature>
<dbReference type="GO" id="GO:0003676">
    <property type="term" value="F:nucleic acid binding"/>
    <property type="evidence" value="ECO:0007669"/>
    <property type="project" value="InterPro"/>
</dbReference>
<feature type="compositionally biased region" description="Low complexity" evidence="1">
    <location>
        <begin position="76"/>
        <end position="96"/>
    </location>
</feature>
<protein>
    <recommendedName>
        <fullName evidence="4">RRM domain-containing protein</fullName>
    </recommendedName>
</protein>
<comment type="caution">
    <text evidence="2">The sequence shown here is derived from an EMBL/GenBank/DDBJ whole genome shotgun (WGS) entry which is preliminary data.</text>
</comment>
<keyword evidence="3" id="KW-1185">Reference proteome</keyword>
<evidence type="ECO:0008006" key="4">
    <source>
        <dbReference type="Google" id="ProtNLM"/>
    </source>
</evidence>
<feature type="compositionally biased region" description="Polar residues" evidence="1">
    <location>
        <begin position="66"/>
        <end position="75"/>
    </location>
</feature>
<dbReference type="SUPFAM" id="SSF54928">
    <property type="entry name" value="RNA-binding domain, RBD"/>
    <property type="match status" value="1"/>
</dbReference>
<dbReference type="Gene3D" id="3.30.70.330">
    <property type="match status" value="1"/>
</dbReference>
<proteinExistence type="predicted"/>
<dbReference type="Proteomes" id="UP000256690">
    <property type="component" value="Unassembled WGS sequence"/>
</dbReference>
<dbReference type="EMBL" id="PVWQ01000002">
    <property type="protein sequence ID" value="RDW90624.1"/>
    <property type="molecule type" value="Genomic_DNA"/>
</dbReference>
<dbReference type="InterPro" id="IPR035979">
    <property type="entry name" value="RBD_domain_sf"/>
</dbReference>
<feature type="region of interest" description="Disordered" evidence="1">
    <location>
        <begin position="18"/>
        <end position="107"/>
    </location>
</feature>
<dbReference type="InterPro" id="IPR012677">
    <property type="entry name" value="Nucleotide-bd_a/b_plait_sf"/>
</dbReference>